<dbReference type="InterPro" id="IPR005467">
    <property type="entry name" value="His_kinase_dom"/>
</dbReference>
<dbReference type="Gene3D" id="1.10.287.130">
    <property type="match status" value="1"/>
</dbReference>
<dbReference type="InterPro" id="IPR016132">
    <property type="entry name" value="Phyto_chromo_attachment"/>
</dbReference>
<dbReference type="InterPro" id="IPR052162">
    <property type="entry name" value="Sensor_kinase/Photoreceptor"/>
</dbReference>
<evidence type="ECO:0000256" key="11">
    <source>
        <dbReference type="ARBA" id="ARBA00022741"/>
    </source>
</evidence>
<comment type="caution">
    <text evidence="19">The sequence shown here is derived from an EMBL/GenBank/DDBJ whole genome shotgun (WGS) entry which is preliminary data.</text>
</comment>
<dbReference type="PROSITE" id="PS50113">
    <property type="entry name" value="PAC"/>
    <property type="match status" value="2"/>
</dbReference>
<evidence type="ECO:0000256" key="8">
    <source>
        <dbReference type="ARBA" id="ARBA00022679"/>
    </source>
</evidence>
<dbReference type="Pfam" id="PF08447">
    <property type="entry name" value="PAS_3"/>
    <property type="match status" value="2"/>
</dbReference>
<dbReference type="EC" id="2.7.13.3" evidence="4"/>
<comment type="similarity">
    <text evidence="3">In the N-terminal section; belongs to the phytochrome family.</text>
</comment>
<dbReference type="SMART" id="SM00065">
    <property type="entry name" value="GAF"/>
    <property type="match status" value="3"/>
</dbReference>
<feature type="domain" description="PAS" evidence="17">
    <location>
        <begin position="198"/>
        <end position="255"/>
    </location>
</feature>
<evidence type="ECO:0000256" key="14">
    <source>
        <dbReference type="ARBA" id="ARBA00023136"/>
    </source>
</evidence>
<dbReference type="SMART" id="SM00091">
    <property type="entry name" value="PAS"/>
    <property type="match status" value="3"/>
</dbReference>
<dbReference type="Gene3D" id="3.30.450.20">
    <property type="entry name" value="PAS domain"/>
    <property type="match status" value="3"/>
</dbReference>
<reference evidence="20" key="1">
    <citation type="submission" date="2018-02" db="EMBL/GenBank/DDBJ databases">
        <authorList>
            <person name="Moore K."/>
            <person name="Momper L."/>
        </authorList>
    </citation>
    <scope>NUCLEOTIDE SEQUENCE [LARGE SCALE GENOMIC DNA]</scope>
    <source>
        <strain evidence="20">ULC18</strain>
    </source>
</reference>
<dbReference type="Pfam" id="PF02518">
    <property type="entry name" value="HATPase_c"/>
    <property type="match status" value="1"/>
</dbReference>
<dbReference type="SMART" id="SM00086">
    <property type="entry name" value="PAC"/>
    <property type="match status" value="2"/>
</dbReference>
<dbReference type="CDD" id="cd00130">
    <property type="entry name" value="PAS"/>
    <property type="match status" value="2"/>
</dbReference>
<evidence type="ECO:0000313" key="19">
    <source>
        <dbReference type="EMBL" id="PSB35731.1"/>
    </source>
</evidence>
<dbReference type="PANTHER" id="PTHR43304:SF1">
    <property type="entry name" value="PAC DOMAIN-CONTAINING PROTEIN"/>
    <property type="match status" value="1"/>
</dbReference>
<dbReference type="InterPro" id="IPR003018">
    <property type="entry name" value="GAF"/>
</dbReference>
<reference evidence="19 20" key="2">
    <citation type="submission" date="2018-03" db="EMBL/GenBank/DDBJ databases">
        <title>The ancient ancestry and fast evolution of plastids.</title>
        <authorList>
            <person name="Moore K.R."/>
            <person name="Magnabosco C."/>
            <person name="Momper L."/>
            <person name="Gold D.A."/>
            <person name="Bosak T."/>
            <person name="Fournier G.P."/>
        </authorList>
    </citation>
    <scope>NUCLEOTIDE SEQUENCE [LARGE SCALE GENOMIC DNA]</scope>
    <source>
        <strain evidence="19 20">ULC18</strain>
    </source>
</reference>
<dbReference type="GO" id="GO:0000155">
    <property type="term" value="F:phosphorelay sensor kinase activity"/>
    <property type="evidence" value="ECO:0007669"/>
    <property type="project" value="InterPro"/>
</dbReference>
<feature type="domain" description="PAC" evidence="18">
    <location>
        <begin position="258"/>
        <end position="309"/>
    </location>
</feature>
<evidence type="ECO:0000256" key="2">
    <source>
        <dbReference type="ARBA" id="ARBA00004429"/>
    </source>
</evidence>
<dbReference type="InterPro" id="IPR013655">
    <property type="entry name" value="PAS_fold_3"/>
</dbReference>
<dbReference type="InterPro" id="IPR000014">
    <property type="entry name" value="PAS"/>
</dbReference>
<evidence type="ECO:0000256" key="12">
    <source>
        <dbReference type="ARBA" id="ARBA00022777"/>
    </source>
</evidence>
<comment type="catalytic activity">
    <reaction evidence="1">
        <text>ATP + protein L-histidine = ADP + protein N-phospho-L-histidine.</text>
        <dbReference type="EC" id="2.7.13.3"/>
    </reaction>
</comment>
<keyword evidence="20" id="KW-1185">Reference proteome</keyword>
<protein>
    <recommendedName>
        <fullName evidence="4">histidine kinase</fullName>
        <ecNumber evidence="4">2.7.13.3</ecNumber>
    </recommendedName>
</protein>
<dbReference type="RefSeq" id="WP_106254356.1">
    <property type="nucleotide sequence ID" value="NZ_CAWNSW010000016.1"/>
</dbReference>
<sequence>MTAKQIATSVITPAQILESVSAIALQIQQSVALETILQTALDATKALLHSDRVLLYRFLPNGAGIVAVEAVSIEWMPLLGQVIDDPCFDVTRVERYRKGYYSAIEDVASREMNGYTALLNRLQVQANLVVPLVAQGDVWGFLIAHHCQSARSWHALEVQCLQLTAMQLGMAIQLEEKFHEQLVGAIATNLPGAIYRAVYSQEGSLSSLFLSEQYQTLVGHEPQTLMAHPESLLELIHPDDRARFLEALNAAAATLEANALEYRLVTASGDAVWVKDYARFCRGKRGELIVDGMHLDISDRVRSEAVLRESEAHKTALISALPDLVMRADKHGVYLEFLATKTFRVIGDTGDFVGTHVSDSLPQELAQRRMDAISTALETNAIQFYEQTILVADVPQTEEVRVVPYRADEVLLLVRDITDRKQAEAALRESEERSRLAFKAARMGSWDWNITTNEIIWSESLERLMGMQPGSFNGRFETVIAMIYPNDRERVATSITRSVEQGDAYDLEFRFVKPDGSLRWAVSKGNVLRDASGAPIRMLGVDVDVTDRKQAEIALWQRAEREQAISRVVRTIRQSLDLHTILTTAATEIAQLLNIDQAAVVQYLPEQGCWRHVAIYKQKADLPNDLGLEIPDVGNPFAAQLKRREIVQIVDVADIDDDINQSLAQRLPGAWLLVPVIVGDTLWGSFSLLSSQKITHWQNEQVELVQALADQLAIAIQQAALYQKVQTLNADLELQVQERTAQLQQSLKFEALLKRITDHVRDSLDETQILQTAVQALAIELGIDCCDAALYDMERGTSTICYEYIDQRVSVATGVVIPFEQNPDLYRQAIRGQTVHCCVTPLVTLRNIEQSASILVCPLMDERGILGDMWLFKPPHSHFEELEIRLVQQVANQCAIALRQSRLYQAAQAQVEELERLNQLKDDFLSTVSHELRTPMSNIKMATQMLELSLRPLGVLDNEANPIYRYFNILREEGQREIRLINDLLDLARIDAGVEPLLLSTIALPPFLAHITEPFLERTQKQQQQLIIKLPEKLPPLTTDRAYLERILTELLQNACKYTPAGETITLSAHATATALEICVTNSGVTIPAIECDRIFDKFYRIPNNDPWKHGGTGLGLTLVQKLAERLEATIRVASSNNQTTFILKFLGVV</sequence>
<keyword evidence="11" id="KW-0547">Nucleotide-binding</keyword>
<keyword evidence="7" id="KW-0597">Phosphoprotein</keyword>
<dbReference type="PROSITE" id="PS50046">
    <property type="entry name" value="PHYTOCHROME_2"/>
    <property type="match status" value="1"/>
</dbReference>
<dbReference type="SUPFAM" id="SSF47384">
    <property type="entry name" value="Homodimeric domain of signal transducing histidine kinase"/>
    <property type="match status" value="1"/>
</dbReference>
<dbReference type="SUPFAM" id="SSF55781">
    <property type="entry name" value="GAF domain-like"/>
    <property type="match status" value="3"/>
</dbReference>
<dbReference type="AlphaFoldDB" id="A0A2T1ESQ0"/>
<evidence type="ECO:0000259" key="16">
    <source>
        <dbReference type="PROSITE" id="PS50109"/>
    </source>
</evidence>
<dbReference type="CDD" id="cd00082">
    <property type="entry name" value="HisKA"/>
    <property type="match status" value="1"/>
</dbReference>
<name>A0A2T1ESQ0_9CYAN</name>
<evidence type="ECO:0000313" key="20">
    <source>
        <dbReference type="Proteomes" id="UP000239576"/>
    </source>
</evidence>
<keyword evidence="12" id="KW-0418">Kinase</keyword>
<evidence type="ECO:0000259" key="15">
    <source>
        <dbReference type="PROSITE" id="PS50046"/>
    </source>
</evidence>
<dbReference type="EMBL" id="PVWK01000004">
    <property type="protein sequence ID" value="PSB35731.1"/>
    <property type="molecule type" value="Genomic_DNA"/>
</dbReference>
<dbReference type="FunFam" id="2.10.70.100:FF:000001">
    <property type="entry name" value="Sensory transduction histidine kinase"/>
    <property type="match status" value="1"/>
</dbReference>
<dbReference type="PROSITE" id="PS50109">
    <property type="entry name" value="HIS_KIN"/>
    <property type="match status" value="1"/>
</dbReference>
<dbReference type="InterPro" id="IPR036890">
    <property type="entry name" value="HATPase_C_sf"/>
</dbReference>
<dbReference type="Pfam" id="PF08448">
    <property type="entry name" value="PAS_4"/>
    <property type="match status" value="1"/>
</dbReference>
<evidence type="ECO:0000259" key="17">
    <source>
        <dbReference type="PROSITE" id="PS50112"/>
    </source>
</evidence>
<organism evidence="19 20">
    <name type="scientific">Stenomitos frigidus ULC18</name>
    <dbReference type="NCBI Taxonomy" id="2107698"/>
    <lineage>
        <taxon>Bacteria</taxon>
        <taxon>Bacillati</taxon>
        <taxon>Cyanobacteriota</taxon>
        <taxon>Cyanophyceae</taxon>
        <taxon>Leptolyngbyales</taxon>
        <taxon>Leptolyngbyaceae</taxon>
        <taxon>Stenomitos</taxon>
    </lineage>
</organism>
<dbReference type="Pfam" id="PF01590">
    <property type="entry name" value="GAF"/>
    <property type="match status" value="3"/>
</dbReference>
<dbReference type="InterPro" id="IPR000700">
    <property type="entry name" value="PAS-assoc_C"/>
</dbReference>
<accession>A0A2T1ESQ0</accession>
<feature type="domain" description="Phytochrome chromophore attachment site" evidence="15">
    <location>
        <begin position="32"/>
        <end position="167"/>
    </location>
</feature>
<dbReference type="Gene3D" id="3.30.565.10">
    <property type="entry name" value="Histidine kinase-like ATPase, C-terminal domain"/>
    <property type="match status" value="1"/>
</dbReference>
<dbReference type="SMART" id="SM00388">
    <property type="entry name" value="HisKA"/>
    <property type="match status" value="1"/>
</dbReference>
<dbReference type="InterPro" id="IPR029016">
    <property type="entry name" value="GAF-like_dom_sf"/>
</dbReference>
<dbReference type="GO" id="GO:0005886">
    <property type="term" value="C:plasma membrane"/>
    <property type="evidence" value="ECO:0007669"/>
    <property type="project" value="UniProtKB-SubCell"/>
</dbReference>
<feature type="domain" description="PAS" evidence="17">
    <location>
        <begin position="430"/>
        <end position="502"/>
    </location>
</feature>
<dbReference type="SUPFAM" id="SSF55785">
    <property type="entry name" value="PYP-like sensor domain (PAS domain)"/>
    <property type="match status" value="3"/>
</dbReference>
<evidence type="ECO:0000256" key="6">
    <source>
        <dbReference type="ARBA" id="ARBA00022519"/>
    </source>
</evidence>
<gene>
    <name evidence="19" type="ORF">C7B82_00480</name>
</gene>
<dbReference type="InterPro" id="IPR003661">
    <property type="entry name" value="HisK_dim/P_dom"/>
</dbReference>
<dbReference type="InterPro" id="IPR013656">
    <property type="entry name" value="PAS_4"/>
</dbReference>
<evidence type="ECO:0000256" key="7">
    <source>
        <dbReference type="ARBA" id="ARBA00022553"/>
    </source>
</evidence>
<dbReference type="InterPro" id="IPR003594">
    <property type="entry name" value="HATPase_dom"/>
</dbReference>
<keyword evidence="9" id="KW-0812">Transmembrane</keyword>
<dbReference type="Gene3D" id="3.30.450.40">
    <property type="match status" value="3"/>
</dbReference>
<feature type="domain" description="Histidine kinase" evidence="16">
    <location>
        <begin position="927"/>
        <end position="1150"/>
    </location>
</feature>
<comment type="subcellular location">
    <subcellularLocation>
        <location evidence="2">Cell inner membrane</location>
        <topology evidence="2">Multi-pass membrane protein</topology>
    </subcellularLocation>
</comment>
<dbReference type="Proteomes" id="UP000239576">
    <property type="component" value="Unassembled WGS sequence"/>
</dbReference>
<proteinExistence type="inferred from homology"/>
<keyword evidence="10" id="KW-0677">Repeat</keyword>
<dbReference type="Gene3D" id="2.10.70.100">
    <property type="match status" value="1"/>
</dbReference>
<dbReference type="PANTHER" id="PTHR43304">
    <property type="entry name" value="PHYTOCHROME-LIKE PROTEIN CPH1"/>
    <property type="match status" value="1"/>
</dbReference>
<keyword evidence="8" id="KW-0808">Transferase</keyword>
<evidence type="ECO:0000256" key="9">
    <source>
        <dbReference type="ARBA" id="ARBA00022692"/>
    </source>
</evidence>
<dbReference type="GO" id="GO:0000166">
    <property type="term" value="F:nucleotide binding"/>
    <property type="evidence" value="ECO:0007669"/>
    <property type="project" value="UniProtKB-KW"/>
</dbReference>
<dbReference type="InterPro" id="IPR001610">
    <property type="entry name" value="PAC"/>
</dbReference>
<dbReference type="SUPFAM" id="SSF55874">
    <property type="entry name" value="ATPase domain of HSP90 chaperone/DNA topoisomerase II/histidine kinase"/>
    <property type="match status" value="1"/>
</dbReference>
<dbReference type="InterPro" id="IPR036097">
    <property type="entry name" value="HisK_dim/P_sf"/>
</dbReference>
<dbReference type="PROSITE" id="PS50112">
    <property type="entry name" value="PAS"/>
    <property type="match status" value="2"/>
</dbReference>
<dbReference type="NCBIfam" id="TIGR00229">
    <property type="entry name" value="sensory_box"/>
    <property type="match status" value="1"/>
</dbReference>
<dbReference type="InterPro" id="IPR035965">
    <property type="entry name" value="PAS-like_dom_sf"/>
</dbReference>
<evidence type="ECO:0000256" key="5">
    <source>
        <dbReference type="ARBA" id="ARBA00022475"/>
    </source>
</evidence>
<evidence type="ECO:0000259" key="18">
    <source>
        <dbReference type="PROSITE" id="PS50113"/>
    </source>
</evidence>
<keyword evidence="14" id="KW-0472">Membrane</keyword>
<evidence type="ECO:0000256" key="10">
    <source>
        <dbReference type="ARBA" id="ARBA00022737"/>
    </source>
</evidence>
<dbReference type="Pfam" id="PF00512">
    <property type="entry name" value="HisKA"/>
    <property type="match status" value="1"/>
</dbReference>
<feature type="domain" description="PAC" evidence="18">
    <location>
        <begin position="505"/>
        <end position="557"/>
    </location>
</feature>
<evidence type="ECO:0000256" key="3">
    <source>
        <dbReference type="ARBA" id="ARBA00006402"/>
    </source>
</evidence>
<dbReference type="SMART" id="SM00387">
    <property type="entry name" value="HATPase_c"/>
    <property type="match status" value="1"/>
</dbReference>
<keyword evidence="5" id="KW-1003">Cell membrane</keyword>
<evidence type="ECO:0000256" key="4">
    <source>
        <dbReference type="ARBA" id="ARBA00012438"/>
    </source>
</evidence>
<evidence type="ECO:0000256" key="1">
    <source>
        <dbReference type="ARBA" id="ARBA00000085"/>
    </source>
</evidence>
<keyword evidence="6" id="KW-0997">Cell inner membrane</keyword>
<evidence type="ECO:0000256" key="13">
    <source>
        <dbReference type="ARBA" id="ARBA00022989"/>
    </source>
</evidence>
<dbReference type="OrthoDB" id="436952at2"/>
<keyword evidence="13" id="KW-1133">Transmembrane helix</keyword>